<dbReference type="InterPro" id="IPR023398">
    <property type="entry name" value="TIF_eIF4e-like"/>
</dbReference>
<evidence type="ECO:0000256" key="7">
    <source>
        <dbReference type="ARBA" id="ARBA00023163"/>
    </source>
</evidence>
<dbReference type="Pfam" id="PF08512">
    <property type="entry name" value="Rttp106-like_middle"/>
    <property type="match status" value="1"/>
</dbReference>
<dbReference type="Gene3D" id="2.30.29.30">
    <property type="entry name" value="Pleckstrin-homology domain (PH domain)/Phosphotyrosine-binding domain (PTB)"/>
    <property type="match status" value="1"/>
</dbReference>
<dbReference type="GO" id="GO:0006281">
    <property type="term" value="P:DNA repair"/>
    <property type="evidence" value="ECO:0007669"/>
    <property type="project" value="UniProtKB-UniRule"/>
</dbReference>
<name>A0A813H4D9_POLGL</name>
<evidence type="ECO:0000256" key="2">
    <source>
        <dbReference type="ARBA" id="ARBA00022454"/>
    </source>
</evidence>
<dbReference type="InterPro" id="IPR056595">
    <property type="entry name" value="Fact-SPT16_PH"/>
</dbReference>
<feature type="region of interest" description="Disordered" evidence="11">
    <location>
        <begin position="1"/>
        <end position="26"/>
    </location>
</feature>
<evidence type="ECO:0000256" key="8">
    <source>
        <dbReference type="ARBA" id="ARBA00023204"/>
    </source>
</evidence>
<reference evidence="14" key="1">
    <citation type="submission" date="2021-02" db="EMBL/GenBank/DDBJ databases">
        <authorList>
            <person name="Dougan E. K."/>
            <person name="Rhodes N."/>
            <person name="Thang M."/>
            <person name="Chan C."/>
        </authorList>
    </citation>
    <scope>NUCLEOTIDE SEQUENCE</scope>
</reference>
<dbReference type="EMBL" id="CAJNNV010030419">
    <property type="protein sequence ID" value="CAE8632488.1"/>
    <property type="molecule type" value="Genomic_DNA"/>
</dbReference>
<evidence type="ECO:0000256" key="4">
    <source>
        <dbReference type="ARBA" id="ARBA00022763"/>
    </source>
</evidence>
<dbReference type="GO" id="GO:0006368">
    <property type="term" value="P:transcription elongation by RNA polymerase II"/>
    <property type="evidence" value="ECO:0007669"/>
    <property type="project" value="TreeGrafter"/>
</dbReference>
<dbReference type="SMART" id="SM01286">
    <property type="entry name" value="SPT16"/>
    <property type="match status" value="1"/>
</dbReference>
<proteinExistence type="inferred from homology"/>
<dbReference type="Pfam" id="PF01652">
    <property type="entry name" value="IF4E"/>
    <property type="match status" value="1"/>
</dbReference>
<dbReference type="SUPFAM" id="SSF55418">
    <property type="entry name" value="eIF4e-like"/>
    <property type="match status" value="1"/>
</dbReference>
<keyword evidence="8 10" id="KW-0234">DNA repair</keyword>
<keyword evidence="2 10" id="KW-0158">Chromosome</keyword>
<comment type="subcellular location">
    <subcellularLocation>
        <location evidence="10">Nucleus</location>
    </subcellularLocation>
    <subcellularLocation>
        <location evidence="10">Chromosome</location>
    </subcellularLocation>
</comment>
<dbReference type="InterPro" id="IPR011993">
    <property type="entry name" value="PH-like_dom_sf"/>
</dbReference>
<evidence type="ECO:0000256" key="1">
    <source>
        <dbReference type="ARBA" id="ARBA00010779"/>
    </source>
</evidence>
<dbReference type="InterPro" id="IPR001040">
    <property type="entry name" value="TIF_eIF_4E"/>
</dbReference>
<gene>
    <name evidence="14" type="ORF">PGLA1383_LOCUS48440</name>
</gene>
<feature type="region of interest" description="Disordered" evidence="11">
    <location>
        <begin position="712"/>
        <end position="735"/>
    </location>
</feature>
<keyword evidence="7 10" id="KW-0804">Transcription</keyword>
<comment type="caution">
    <text evidence="14">The sequence shown here is derived from an EMBL/GenBank/DDBJ whole genome shotgun (WGS) entry which is preliminary data.</text>
</comment>
<protein>
    <recommendedName>
        <fullName evidence="10">FACT complex subunit</fullName>
    </recommendedName>
</protein>
<dbReference type="AlphaFoldDB" id="A0A813H4D9"/>
<evidence type="ECO:0000256" key="9">
    <source>
        <dbReference type="ARBA" id="ARBA00023242"/>
    </source>
</evidence>
<evidence type="ECO:0000256" key="11">
    <source>
        <dbReference type="SAM" id="MobiDB-lite"/>
    </source>
</evidence>
<evidence type="ECO:0000256" key="10">
    <source>
        <dbReference type="RuleBase" id="RU367052"/>
    </source>
</evidence>
<dbReference type="Gene3D" id="2.30.29.150">
    <property type="match status" value="1"/>
</dbReference>
<keyword evidence="3 10" id="KW-0235">DNA replication</keyword>
<evidence type="ECO:0000313" key="15">
    <source>
        <dbReference type="Proteomes" id="UP000654075"/>
    </source>
</evidence>
<dbReference type="FunFam" id="2.30.29.30:FF:000017">
    <property type="entry name" value="FACT complex subunit SPT16"/>
    <property type="match status" value="1"/>
</dbReference>
<keyword evidence="15" id="KW-1185">Reference proteome</keyword>
<evidence type="ECO:0000313" key="14">
    <source>
        <dbReference type="EMBL" id="CAE8632488.1"/>
    </source>
</evidence>
<dbReference type="GO" id="GO:0003743">
    <property type="term" value="F:translation initiation factor activity"/>
    <property type="evidence" value="ECO:0007669"/>
    <property type="project" value="InterPro"/>
</dbReference>
<evidence type="ECO:0000256" key="5">
    <source>
        <dbReference type="ARBA" id="ARBA00023015"/>
    </source>
</evidence>
<evidence type="ECO:0000256" key="3">
    <source>
        <dbReference type="ARBA" id="ARBA00022705"/>
    </source>
</evidence>
<dbReference type="PANTHER" id="PTHR13980">
    <property type="entry name" value="CDC68 RELATED"/>
    <property type="match status" value="1"/>
</dbReference>
<evidence type="ECO:0000259" key="13">
    <source>
        <dbReference type="SMART" id="SM01287"/>
    </source>
</evidence>
<accession>A0A813H4D9</accession>
<feature type="domain" description="Histone chaperone RTT106/FACT complex subunit SPT16-like middle" evidence="13">
    <location>
        <begin position="240"/>
        <end position="330"/>
    </location>
</feature>
<keyword evidence="6" id="KW-0175">Coiled coil</keyword>
<organism evidence="14 15">
    <name type="scientific">Polarella glacialis</name>
    <name type="common">Dinoflagellate</name>
    <dbReference type="NCBI Taxonomy" id="89957"/>
    <lineage>
        <taxon>Eukaryota</taxon>
        <taxon>Sar</taxon>
        <taxon>Alveolata</taxon>
        <taxon>Dinophyceae</taxon>
        <taxon>Suessiales</taxon>
        <taxon>Suessiaceae</taxon>
        <taxon>Polarella</taxon>
    </lineage>
</organism>
<evidence type="ECO:0000256" key="6">
    <source>
        <dbReference type="ARBA" id="ARBA00023054"/>
    </source>
</evidence>
<dbReference type="Proteomes" id="UP000654075">
    <property type="component" value="Unassembled WGS sequence"/>
</dbReference>
<keyword evidence="9 10" id="KW-0539">Nucleus</keyword>
<dbReference type="InterPro" id="IPR013953">
    <property type="entry name" value="FACT_SPT16_M"/>
</dbReference>
<dbReference type="GO" id="GO:0035101">
    <property type="term" value="C:FACT complex"/>
    <property type="evidence" value="ECO:0007669"/>
    <property type="project" value="UniProtKB-UniRule"/>
</dbReference>
<sequence length="735" mass="83694">VMLNDALLTHQLPRAPQGKSEGDFPPASAQRLYVKELNFQSRVKENFDSIINSHKEVQRRMKHREVESEVKKDSSGTQAQILQTLRSFPCLRDLSMRPNLGSGRRSFGTLEAHSNGFRFSARGSNEKVDIFYNQIAHSIYEPCEDQSLIVLVHFHLKEPIMIGKKRSQDVQFFTEVAPQTEDLSARKSGNAHDPDEILEEQREQEMKSRLNQVFHDFSTKVEAIDSCPVKFDIPFKDLAFFGVPNKSSVRLVPCTSALVSLQEWPPFCLDMDQVEIVVFERALLNLRECDITFVKKDYSQMPVRITTIPSKSVDAIKLWLGERKVIWYTVSMNMNWQTVMKDLTSDLELFLENGGWEGWFGDDKASNEGSGCEDSDGDESDFRDEDEDEDDDDEDGDVESSAEAEEESSEYEADEEEEEGMDWDELEEQALGLHLPRSLGGGEKKSCSFWKNAMVDVSARLHERSAVEIAQSLRRKPECNPELMKVPCLAAGDRGRCFDPSGEEEAPYLSFNENLNSKLKFTTEDQEENEELLKKDLPLRYTWSIWEQIMQPTDGKSSVYSDATHQVSSFKTVQDFWKLWNHMPQPSELLEQKRMVREQPDGLHVIDAIMLFRDGVRPEWEDKMNAQGGHFQFQLKPSLGGGQIDEYWNNLVMGMIGATIEPANMITGIRLVDKLSGPRAANVIRLEVWFSNFDDSQAVNALRKNVEKCMSTRLDGSPGQAPRGETKPHSSSAKH</sequence>
<comment type="subunit">
    <text evidence="10">Component of the FACT complex.</text>
</comment>
<dbReference type="PANTHER" id="PTHR13980:SF15">
    <property type="entry name" value="FACT COMPLEX SUBUNIT SPT16"/>
    <property type="match status" value="1"/>
</dbReference>
<feature type="region of interest" description="Disordered" evidence="11">
    <location>
        <begin position="361"/>
        <end position="421"/>
    </location>
</feature>
<evidence type="ECO:0000259" key="12">
    <source>
        <dbReference type="SMART" id="SM01286"/>
    </source>
</evidence>
<dbReference type="OrthoDB" id="590761at2759"/>
<dbReference type="Pfam" id="PF24824">
    <property type="entry name" value="PH_SPT16"/>
    <property type="match status" value="1"/>
</dbReference>
<dbReference type="SMART" id="SM01287">
    <property type="entry name" value="Rtt106"/>
    <property type="match status" value="1"/>
</dbReference>
<feature type="compositionally biased region" description="Acidic residues" evidence="11">
    <location>
        <begin position="371"/>
        <end position="421"/>
    </location>
</feature>
<dbReference type="GO" id="GO:0006260">
    <property type="term" value="P:DNA replication"/>
    <property type="evidence" value="ECO:0007669"/>
    <property type="project" value="UniProtKB-KW"/>
</dbReference>
<dbReference type="GO" id="GO:0003723">
    <property type="term" value="F:RNA binding"/>
    <property type="evidence" value="ECO:0007669"/>
    <property type="project" value="InterPro"/>
</dbReference>
<comment type="function">
    <text evidence="10">Component of the FACT complex, a general chromatin factor that acts to reorganize nucleosomes. The FACT complex is involved in multiple processes that require DNA as a template such as mRNA elongation, DNA replication and DNA repair. During transcription elongation the FACT complex acts as a histone chaperone that both destabilizes and restores nucleosomal structure. It facilitates the passage of RNA polymerase II and transcription by promoting the dissociation of one histone H2A-H2B dimer from the nucleosome, then subsequently promotes the reestablishment of the nucleosome following the passage of RNA polymerase II.</text>
</comment>
<dbReference type="InterPro" id="IPR040258">
    <property type="entry name" value="Spt16"/>
</dbReference>
<feature type="domain" description="FACT complex subunit SPT16 middle" evidence="12">
    <location>
        <begin position="1"/>
        <end position="119"/>
    </location>
</feature>
<keyword evidence="4 10" id="KW-0227">DNA damage</keyword>
<dbReference type="Gene3D" id="3.30.760.10">
    <property type="entry name" value="RNA Cap, Translation Initiation Factor Eif4e"/>
    <property type="match status" value="1"/>
</dbReference>
<feature type="non-terminal residue" evidence="14">
    <location>
        <position position="735"/>
    </location>
</feature>
<dbReference type="GO" id="GO:0031491">
    <property type="term" value="F:nucleosome binding"/>
    <property type="evidence" value="ECO:0007669"/>
    <property type="project" value="TreeGrafter"/>
</dbReference>
<dbReference type="InterPro" id="IPR013719">
    <property type="entry name" value="RTT106/SPT16-like_middle_dom"/>
</dbReference>
<comment type="similarity">
    <text evidence="1 10">Belongs to the peptidase M24 family. SPT16 subfamily.</text>
</comment>
<keyword evidence="5 10" id="KW-0805">Transcription regulation</keyword>